<dbReference type="Pfam" id="PF09820">
    <property type="entry name" value="AAA-ATPase_like"/>
    <property type="match status" value="1"/>
</dbReference>
<evidence type="ECO:0000313" key="2">
    <source>
        <dbReference type="EMBL" id="KAJ1724651.1"/>
    </source>
</evidence>
<gene>
    <name evidence="2" type="ORF">LPJ61_005713</name>
</gene>
<proteinExistence type="predicted"/>
<feature type="non-terminal residue" evidence="2">
    <location>
        <position position="153"/>
    </location>
</feature>
<dbReference type="EMBL" id="JANBOI010002091">
    <property type="protein sequence ID" value="KAJ1724651.1"/>
    <property type="molecule type" value="Genomic_DNA"/>
</dbReference>
<keyword evidence="3" id="KW-1185">Reference proteome</keyword>
<dbReference type="OrthoDB" id="5586226at2759"/>
<comment type="caution">
    <text evidence="2">The sequence shown here is derived from an EMBL/GenBank/DDBJ whole genome shotgun (WGS) entry which is preliminary data.</text>
</comment>
<organism evidence="2 3">
    <name type="scientific">Coemansia biformis</name>
    <dbReference type="NCBI Taxonomy" id="1286918"/>
    <lineage>
        <taxon>Eukaryota</taxon>
        <taxon>Fungi</taxon>
        <taxon>Fungi incertae sedis</taxon>
        <taxon>Zoopagomycota</taxon>
        <taxon>Kickxellomycotina</taxon>
        <taxon>Kickxellomycetes</taxon>
        <taxon>Kickxellales</taxon>
        <taxon>Kickxellaceae</taxon>
        <taxon>Coemansia</taxon>
    </lineage>
</organism>
<name>A0A9W7Y0N7_9FUNG</name>
<sequence>MPQGLRAPALGEGSLKGTSSLPVNVTGRRFIGGVGFLETSDGDGFIVDKSLLCKAFLECGEDVVCISLPRRFGKSFNMGVLAEFFNAVTVNDCPPGTKKPTLDLARELRERRFADSLLKQNHLEFYEDHFAKYPVIRIDFKASPPSWLQYVLI</sequence>
<accession>A0A9W7Y0N7</accession>
<feature type="domain" description="AAA-ATPase-like" evidence="1">
    <location>
        <begin position="36"/>
        <end position="87"/>
    </location>
</feature>
<dbReference type="InterPro" id="IPR018631">
    <property type="entry name" value="AAA-ATPase-like_dom"/>
</dbReference>
<dbReference type="Proteomes" id="UP001143981">
    <property type="component" value="Unassembled WGS sequence"/>
</dbReference>
<evidence type="ECO:0000313" key="3">
    <source>
        <dbReference type="Proteomes" id="UP001143981"/>
    </source>
</evidence>
<dbReference type="AlphaFoldDB" id="A0A9W7Y0N7"/>
<evidence type="ECO:0000259" key="1">
    <source>
        <dbReference type="Pfam" id="PF09820"/>
    </source>
</evidence>
<dbReference type="PANTHER" id="PTHR34825:SF1">
    <property type="entry name" value="AAA-ATPASE-LIKE DOMAIN-CONTAINING PROTEIN"/>
    <property type="match status" value="1"/>
</dbReference>
<dbReference type="PANTHER" id="PTHR34825">
    <property type="entry name" value="CONSERVED PROTEIN, WITH A WEAK D-GALACTARATE DEHYDRATASE/ALTRONATE HYDROLASE DOMAIN"/>
    <property type="match status" value="1"/>
</dbReference>
<reference evidence="2" key="1">
    <citation type="submission" date="2022-07" db="EMBL/GenBank/DDBJ databases">
        <title>Phylogenomic reconstructions and comparative analyses of Kickxellomycotina fungi.</title>
        <authorList>
            <person name="Reynolds N.K."/>
            <person name="Stajich J.E."/>
            <person name="Barry K."/>
            <person name="Grigoriev I.V."/>
            <person name="Crous P."/>
            <person name="Smith M.E."/>
        </authorList>
    </citation>
    <scope>NUCLEOTIDE SEQUENCE</scope>
    <source>
        <strain evidence="2">BCRC 34381</strain>
    </source>
</reference>
<protein>
    <recommendedName>
        <fullName evidence="1">AAA-ATPase-like domain-containing protein</fullName>
    </recommendedName>
</protein>